<evidence type="ECO:0000256" key="1">
    <source>
        <dbReference type="ARBA" id="ARBA00001924"/>
    </source>
</evidence>
<evidence type="ECO:0000256" key="12">
    <source>
        <dbReference type="SAM" id="MobiDB-lite"/>
    </source>
</evidence>
<evidence type="ECO:0000256" key="10">
    <source>
        <dbReference type="ARBA" id="ARBA00034078"/>
    </source>
</evidence>
<dbReference type="GO" id="GO:0005506">
    <property type="term" value="F:iron ion binding"/>
    <property type="evidence" value="ECO:0007669"/>
    <property type="project" value="InterPro"/>
</dbReference>
<dbReference type="PANTHER" id="PTHR11908:SF132">
    <property type="entry name" value="ALDEHYDE OXIDASE 1-RELATED"/>
    <property type="match status" value="1"/>
</dbReference>
<comment type="cofactor">
    <cofactor evidence="11">
        <name>Mo-molybdopterin cytosine dinucleotide</name>
        <dbReference type="ChEBI" id="CHEBI:71308"/>
    </cofactor>
</comment>
<evidence type="ECO:0000256" key="5">
    <source>
        <dbReference type="ARBA" id="ARBA00022714"/>
    </source>
</evidence>
<proteinExistence type="inferred from homology"/>
<evidence type="ECO:0000313" key="14">
    <source>
        <dbReference type="EMBL" id="MZI93386.1"/>
    </source>
</evidence>
<dbReference type="FunFam" id="3.30.365.10:FF:000002">
    <property type="entry name" value="Xanthine dehydrogenase oxidase"/>
    <property type="match status" value="1"/>
</dbReference>
<dbReference type="InterPro" id="IPR014309">
    <property type="entry name" value="Xanthine_DH_Mopterin-bd_su"/>
</dbReference>
<dbReference type="GO" id="GO:0030151">
    <property type="term" value="F:molybdenum ion binding"/>
    <property type="evidence" value="ECO:0007669"/>
    <property type="project" value="InterPro"/>
</dbReference>
<feature type="region of interest" description="Disordered" evidence="12">
    <location>
        <begin position="1"/>
        <end position="23"/>
    </location>
</feature>
<dbReference type="InterPro" id="IPR008274">
    <property type="entry name" value="AldOxase/xan_DH_MoCoBD1"/>
</dbReference>
<comment type="caution">
    <text evidence="14">The sequence shown here is derived from an EMBL/GenBank/DDBJ whole genome shotgun (WGS) entry which is preliminary data.</text>
</comment>
<dbReference type="FunFam" id="3.30.365.10:FF:000001">
    <property type="entry name" value="Xanthine dehydrogenase oxidase"/>
    <property type="match status" value="1"/>
</dbReference>
<dbReference type="SMART" id="SM01008">
    <property type="entry name" value="Ald_Xan_dh_C"/>
    <property type="match status" value="1"/>
</dbReference>
<dbReference type="InterPro" id="IPR046867">
    <property type="entry name" value="AldOxase/xan_DH_MoCoBD2"/>
</dbReference>
<keyword evidence="15" id="KW-1185">Reference proteome</keyword>
<dbReference type="GO" id="GO:0051537">
    <property type="term" value="F:2 iron, 2 sulfur cluster binding"/>
    <property type="evidence" value="ECO:0007669"/>
    <property type="project" value="UniProtKB-KW"/>
</dbReference>
<dbReference type="Pfam" id="PF20256">
    <property type="entry name" value="MoCoBD_2"/>
    <property type="match status" value="1"/>
</dbReference>
<dbReference type="InterPro" id="IPR000674">
    <property type="entry name" value="Ald_Oxase/Xan_DH_a/b"/>
</dbReference>
<dbReference type="Gene3D" id="3.30.365.10">
    <property type="entry name" value="Aldehyde oxidase/xanthine dehydrogenase, molybdopterin binding domain"/>
    <property type="match status" value="4"/>
</dbReference>
<dbReference type="Gene3D" id="3.90.1170.50">
    <property type="entry name" value="Aldehyde oxidase/xanthine dehydrogenase, a/b hammerhead"/>
    <property type="match status" value="1"/>
</dbReference>
<sequence>MRKLTSLQQTAPTHQHSSVIGQTIKHESAHKQVAGTAPFVDDIPTPRGCLHAAVITSTIAKGHILTCNLERVKQAPGVVSVLTSDDIPGEKDIGTVFKGDPLLTIDNDIRFYGQPIALVLATSYQAAVMATKLADIEYEKSDTVALTLSQTKTEPPLLPVHQMGVPINADVRSAPIHLDGEMLVGGQEHFYLEGQCCLAQTTEDNGMLVFSSTQNPSEVQKLVAEVLATDFNRVTVDMRRMGGGFGGKESQAAPWACLAALGAYHTQRPVKFRLPRRIDMTATGKRHPFHNLYTLSANSQGVIKNAQMEINGLCGHSADLSDAIVDRAMFHADNAYSLGDACIMGHRLKTDTCSHTAFRGFGGPQGMIVIEKVMQQLALKTGRDAFDVRLDNLYRKGRNTTPYGMEVEELDTLPTMMKQLAQSCHYRARRKAINEWNQTSPILKKGLALTPVKFGISFTAQHLNQAGALIVIYTDGSVQVSHGGTEMGQGLHTKVQQIVAQAFGIGINKVLVTSTRTDKVPNTSPTAASSGADLNGMAAYNAAMTIKERLLSVAQAHFATSEPLSIEDEEVVYGDKALSWGELIQMAYFQRVSLSSTGYYQTPKIGYDRETASGRPFYYFSHGVSCSEVTIDTLTGEHTIDRVDILHDVGQSLNPAIDTGQIEGGFIQGMGWLTSEELVWGKEGQLLSNSPMNYKIPTIGDYPKVMNIGLYENPNPEHTIYRSKAVGEPPFMHGISVWCAIYDAVAALGNHQYDPDLHAPATGEQILTCCDRVTGLNAQTNSQMEPAQNCAAEEMHDAH</sequence>
<evidence type="ECO:0000256" key="3">
    <source>
        <dbReference type="ARBA" id="ARBA00006849"/>
    </source>
</evidence>
<evidence type="ECO:0000259" key="13">
    <source>
        <dbReference type="SMART" id="SM01008"/>
    </source>
</evidence>
<dbReference type="GO" id="GO:0004854">
    <property type="term" value="F:xanthine dehydrogenase activity"/>
    <property type="evidence" value="ECO:0007669"/>
    <property type="project" value="UniProtKB-EC"/>
</dbReference>
<dbReference type="PANTHER" id="PTHR11908">
    <property type="entry name" value="XANTHINE DEHYDROGENASE"/>
    <property type="match status" value="1"/>
</dbReference>
<accession>A0A7X4LK93</accession>
<evidence type="ECO:0000256" key="4">
    <source>
        <dbReference type="ARBA" id="ARBA00022505"/>
    </source>
</evidence>
<keyword evidence="4" id="KW-0500">Molybdenum</keyword>
<dbReference type="Pfam" id="PF02738">
    <property type="entry name" value="MoCoBD_1"/>
    <property type="match status" value="1"/>
</dbReference>
<comment type="cofactor">
    <cofactor evidence="2">
        <name>FAD</name>
        <dbReference type="ChEBI" id="CHEBI:57692"/>
    </cofactor>
</comment>
<feature type="domain" description="Aldehyde oxidase/xanthine dehydrogenase a/b hammerhead" evidence="13">
    <location>
        <begin position="34"/>
        <end position="142"/>
    </location>
</feature>
<feature type="compositionally biased region" description="Polar residues" evidence="12">
    <location>
        <begin position="1"/>
        <end position="21"/>
    </location>
</feature>
<keyword evidence="8" id="KW-0408">Iron</keyword>
<organism evidence="14 15">
    <name type="scientific">Vibrio eleionomae</name>
    <dbReference type="NCBI Taxonomy" id="2653505"/>
    <lineage>
        <taxon>Bacteria</taxon>
        <taxon>Pseudomonadati</taxon>
        <taxon>Pseudomonadota</taxon>
        <taxon>Gammaproteobacteria</taxon>
        <taxon>Vibrionales</taxon>
        <taxon>Vibrionaceae</taxon>
        <taxon>Vibrio</taxon>
    </lineage>
</organism>
<dbReference type="RefSeq" id="WP_161154735.1">
    <property type="nucleotide sequence ID" value="NZ_WEKT01000012.1"/>
</dbReference>
<dbReference type="InterPro" id="IPR036856">
    <property type="entry name" value="Ald_Oxase/Xan_DH_a/b_sf"/>
</dbReference>
<evidence type="ECO:0000256" key="6">
    <source>
        <dbReference type="ARBA" id="ARBA00022723"/>
    </source>
</evidence>
<keyword evidence="9" id="KW-0411">Iron-sulfur</keyword>
<dbReference type="EC" id="1.17.1.4" evidence="14"/>
<keyword evidence="6" id="KW-0479">Metal-binding</keyword>
<dbReference type="Pfam" id="PF01315">
    <property type="entry name" value="Ald_Xan_dh_C"/>
    <property type="match status" value="1"/>
</dbReference>
<dbReference type="EMBL" id="WEKT01000012">
    <property type="protein sequence ID" value="MZI93386.1"/>
    <property type="molecule type" value="Genomic_DNA"/>
</dbReference>
<name>A0A7X4LK93_9VIBR</name>
<dbReference type="SUPFAM" id="SSF54665">
    <property type="entry name" value="CO dehydrogenase molybdoprotein N-domain-like"/>
    <property type="match status" value="1"/>
</dbReference>
<evidence type="ECO:0000256" key="9">
    <source>
        <dbReference type="ARBA" id="ARBA00023014"/>
    </source>
</evidence>
<gene>
    <name evidence="14" type="primary">xdhB</name>
    <name evidence="14" type="ORF">F9817_09265</name>
</gene>
<evidence type="ECO:0000313" key="15">
    <source>
        <dbReference type="Proteomes" id="UP000462621"/>
    </source>
</evidence>
<evidence type="ECO:0000256" key="2">
    <source>
        <dbReference type="ARBA" id="ARBA00001974"/>
    </source>
</evidence>
<comment type="cofactor">
    <cofactor evidence="10">
        <name>[2Fe-2S] cluster</name>
        <dbReference type="ChEBI" id="CHEBI:190135"/>
    </cofactor>
</comment>
<reference evidence="14 15" key="1">
    <citation type="submission" date="2019-10" db="EMBL/GenBank/DDBJ databases">
        <title>Vibrio sp. nov. isolated from a shrimp pond.</title>
        <authorList>
            <person name="Gomez-Gil B."/>
            <person name="Enciso-Ibarra J."/>
            <person name="Enciso-Ibarra K."/>
            <person name="Bolan-Mejia C."/>
        </authorList>
    </citation>
    <scope>NUCLEOTIDE SEQUENCE [LARGE SCALE GENOMIC DNA]</scope>
    <source>
        <strain evidence="14 15">CAIM 722</strain>
    </source>
</reference>
<dbReference type="InterPro" id="IPR037165">
    <property type="entry name" value="AldOxase/xan_DH_Mopterin-bd_sf"/>
</dbReference>
<evidence type="ECO:0000256" key="11">
    <source>
        <dbReference type="ARBA" id="ARBA00053029"/>
    </source>
</evidence>
<protein>
    <submittedName>
        <fullName evidence="14">Xanthine dehydrogenase molybdopterin binding subunit</fullName>
        <ecNumber evidence="14">1.17.1.4</ecNumber>
    </submittedName>
</protein>
<dbReference type="InterPro" id="IPR016208">
    <property type="entry name" value="Ald_Oxase/xanthine_DH-like"/>
</dbReference>
<dbReference type="Proteomes" id="UP000462621">
    <property type="component" value="Unassembled WGS sequence"/>
</dbReference>
<comment type="similarity">
    <text evidence="3">Belongs to the xanthine dehydrogenase family.</text>
</comment>
<dbReference type="AlphaFoldDB" id="A0A7X4LK93"/>
<evidence type="ECO:0000256" key="8">
    <source>
        <dbReference type="ARBA" id="ARBA00023004"/>
    </source>
</evidence>
<keyword evidence="5" id="KW-0001">2Fe-2S</keyword>
<comment type="cofactor">
    <cofactor evidence="1">
        <name>Mo-molybdopterin</name>
        <dbReference type="ChEBI" id="CHEBI:71302"/>
    </cofactor>
</comment>
<keyword evidence="7 14" id="KW-0560">Oxidoreductase</keyword>
<evidence type="ECO:0000256" key="7">
    <source>
        <dbReference type="ARBA" id="ARBA00023002"/>
    </source>
</evidence>
<dbReference type="NCBIfam" id="TIGR02965">
    <property type="entry name" value="xanthine_xdhB"/>
    <property type="match status" value="1"/>
</dbReference>
<dbReference type="SUPFAM" id="SSF56003">
    <property type="entry name" value="Molybdenum cofactor-binding domain"/>
    <property type="match status" value="1"/>
</dbReference>